<sequence length="311" mass="36177">MEESSTQTEDREYLLNKKIEALEGVKKVQAERIKELKMELHAYKQSSNVPNGVPLGDTIGKVRELEMSGLAMDELDHSPLHLELEQLSIQGGEDNEDGHGPNRAQDTDNFKQENSSTLPRFRREYYCPTSCVSRVISFIFDQMRLPVCNTRLHKEVQKDLCSLSKFPDVDCEVGECSLAFKDFHDVGLIEKQHMFLAKIENAEERGRRLKEAIDTMEGESHPALFIMHYELYQDGKKRDGHSLAIMPNGEFIQVKEKRQWKPEQDQLWKSVTQIEVWKVEKKTAEDWEKKCGWKKCTRACIYSRNRKEKHT</sequence>
<comment type="caution">
    <text evidence="3">The sequence shown here is derived from an EMBL/GenBank/DDBJ whole genome shotgun (WGS) entry which is preliminary data.</text>
</comment>
<dbReference type="EMBL" id="CACRXK020008045">
    <property type="protein sequence ID" value="CAB4013842.1"/>
    <property type="molecule type" value="Genomic_DNA"/>
</dbReference>
<gene>
    <name evidence="3" type="ORF">PACLA_8A087442</name>
</gene>
<dbReference type="Proteomes" id="UP001152795">
    <property type="component" value="Unassembled WGS sequence"/>
</dbReference>
<feature type="coiled-coil region" evidence="1">
    <location>
        <begin position="19"/>
        <end position="46"/>
    </location>
</feature>
<evidence type="ECO:0000313" key="4">
    <source>
        <dbReference type="Proteomes" id="UP001152795"/>
    </source>
</evidence>
<keyword evidence="1" id="KW-0175">Coiled coil</keyword>
<protein>
    <submittedName>
        <fullName evidence="3">Uncharacterized protein</fullName>
    </submittedName>
</protein>
<name>A0A6S7J9E9_PARCT</name>
<organism evidence="3 4">
    <name type="scientific">Paramuricea clavata</name>
    <name type="common">Red gorgonian</name>
    <name type="synonym">Violescent sea-whip</name>
    <dbReference type="NCBI Taxonomy" id="317549"/>
    <lineage>
        <taxon>Eukaryota</taxon>
        <taxon>Metazoa</taxon>
        <taxon>Cnidaria</taxon>
        <taxon>Anthozoa</taxon>
        <taxon>Octocorallia</taxon>
        <taxon>Malacalcyonacea</taxon>
        <taxon>Plexauridae</taxon>
        <taxon>Paramuricea</taxon>
    </lineage>
</organism>
<feature type="region of interest" description="Disordered" evidence="2">
    <location>
        <begin position="91"/>
        <end position="116"/>
    </location>
</feature>
<evidence type="ECO:0000313" key="3">
    <source>
        <dbReference type="EMBL" id="CAB4013842.1"/>
    </source>
</evidence>
<reference evidence="3" key="1">
    <citation type="submission" date="2020-04" db="EMBL/GenBank/DDBJ databases">
        <authorList>
            <person name="Alioto T."/>
            <person name="Alioto T."/>
            <person name="Gomez Garrido J."/>
        </authorList>
    </citation>
    <scope>NUCLEOTIDE SEQUENCE</scope>
    <source>
        <strain evidence="3">A484AB</strain>
    </source>
</reference>
<feature type="compositionally biased region" description="Basic and acidic residues" evidence="2">
    <location>
        <begin position="97"/>
        <end position="111"/>
    </location>
</feature>
<evidence type="ECO:0000256" key="1">
    <source>
        <dbReference type="SAM" id="Coils"/>
    </source>
</evidence>
<dbReference type="OrthoDB" id="10574894at2759"/>
<accession>A0A6S7J9E9</accession>
<keyword evidence="4" id="KW-1185">Reference proteome</keyword>
<evidence type="ECO:0000256" key="2">
    <source>
        <dbReference type="SAM" id="MobiDB-lite"/>
    </source>
</evidence>
<proteinExistence type="predicted"/>
<dbReference type="AlphaFoldDB" id="A0A6S7J9E9"/>